<dbReference type="EMBL" id="CAJHJT010000001">
    <property type="protein sequence ID" value="CAD6992351.1"/>
    <property type="molecule type" value="Genomic_DNA"/>
</dbReference>
<comment type="caution">
    <text evidence="2">The sequence shown here is derived from an EMBL/GenBank/DDBJ whole genome shotgun (WGS) entry which is preliminary data.</text>
</comment>
<keyword evidence="1" id="KW-0812">Transmembrane</keyword>
<gene>
    <name evidence="2" type="ORF">CCAP1982_LOCUS1215</name>
</gene>
<dbReference type="Proteomes" id="UP000606786">
    <property type="component" value="Unassembled WGS sequence"/>
</dbReference>
<keyword evidence="3" id="KW-1185">Reference proteome</keyword>
<name>A0A811U1B1_CERCA</name>
<organism evidence="2 3">
    <name type="scientific">Ceratitis capitata</name>
    <name type="common">Mediterranean fruit fly</name>
    <name type="synonym">Tephritis capitata</name>
    <dbReference type="NCBI Taxonomy" id="7213"/>
    <lineage>
        <taxon>Eukaryota</taxon>
        <taxon>Metazoa</taxon>
        <taxon>Ecdysozoa</taxon>
        <taxon>Arthropoda</taxon>
        <taxon>Hexapoda</taxon>
        <taxon>Insecta</taxon>
        <taxon>Pterygota</taxon>
        <taxon>Neoptera</taxon>
        <taxon>Endopterygota</taxon>
        <taxon>Diptera</taxon>
        <taxon>Brachycera</taxon>
        <taxon>Muscomorpha</taxon>
        <taxon>Tephritoidea</taxon>
        <taxon>Tephritidae</taxon>
        <taxon>Ceratitis</taxon>
        <taxon>Ceratitis</taxon>
    </lineage>
</organism>
<proteinExistence type="predicted"/>
<evidence type="ECO:0000313" key="3">
    <source>
        <dbReference type="Proteomes" id="UP000606786"/>
    </source>
</evidence>
<dbReference type="AlphaFoldDB" id="A0A811U1B1"/>
<feature type="transmembrane region" description="Helical" evidence="1">
    <location>
        <begin position="15"/>
        <end position="38"/>
    </location>
</feature>
<accession>A0A811U1B1</accession>
<keyword evidence="1" id="KW-0472">Membrane</keyword>
<sequence length="63" mass="7025">MRKLVLAFVDFRRTAAAVAIAGIYFGNAFIQVLLWFIIMTQGPVSKRRCVPFGFGACGSKCYF</sequence>
<reference evidence="2" key="1">
    <citation type="submission" date="2020-11" db="EMBL/GenBank/DDBJ databases">
        <authorList>
            <person name="Whitehead M."/>
        </authorList>
    </citation>
    <scope>NUCLEOTIDE SEQUENCE</scope>
    <source>
        <strain evidence="2">EGII</strain>
    </source>
</reference>
<evidence type="ECO:0000313" key="2">
    <source>
        <dbReference type="EMBL" id="CAD6992351.1"/>
    </source>
</evidence>
<evidence type="ECO:0000256" key="1">
    <source>
        <dbReference type="SAM" id="Phobius"/>
    </source>
</evidence>
<feature type="non-terminal residue" evidence="2">
    <location>
        <position position="63"/>
    </location>
</feature>
<keyword evidence="1" id="KW-1133">Transmembrane helix</keyword>
<protein>
    <submittedName>
        <fullName evidence="2">(Mediterranean fruit fly) hypothetical protein</fullName>
    </submittedName>
</protein>